<reference evidence="1" key="1">
    <citation type="journal article" date="2022" name="Int. J. Syst. Evol. Microbiol.">
        <title>Apilactobacillus apisilvae sp. nov., Nicolia spurrieriana gen. nov. sp. nov., Bombilactobacillus folatiphilus sp. nov. and Bombilactobacillus thymidiniphilus sp. nov., four new lactic acid bacterial isolates from stingless bees Tetragonula carbonaria and Austroplebeia australis.</title>
        <authorList>
            <person name="Oliphant S.A."/>
            <person name="Watson-Haigh N.S."/>
            <person name="Sumby K.M."/>
            <person name="Gardner J."/>
            <person name="Groom S."/>
            <person name="Jiranek V."/>
        </authorList>
    </citation>
    <scope>NUCLEOTIDE SEQUENCE</scope>
    <source>
        <strain evidence="1">SGEP1_A5</strain>
    </source>
</reference>
<protein>
    <submittedName>
        <fullName evidence="1">Uncharacterized protein</fullName>
    </submittedName>
</protein>
<dbReference type="AlphaFoldDB" id="A0A976X5S0"/>
<evidence type="ECO:0000313" key="2">
    <source>
        <dbReference type="Proteomes" id="UP000831181"/>
    </source>
</evidence>
<accession>A0A976X5S0</accession>
<dbReference type="KEGG" id="lbe:MOO44_08390"/>
<proteinExistence type="predicted"/>
<keyword evidence="2" id="KW-1185">Reference proteome</keyword>
<name>A0A976X5S0_9LACO</name>
<sequence>MKKVLFTNYHIDDKSLIISLDWDGKITVLPLVNQDVNSFEDVIKRFQQLPVAERHLYIQVVIPNLMAKYCAQMLTESPTSNNHNTIDFKMVVDKRALKPFIDSINNGLKADSTLPYIAPIIEATDLQTIIDNIQKLLNDHKDQFNKNQRAWIGALAIFMQDELDACLNAVK</sequence>
<dbReference type="Proteomes" id="UP000831181">
    <property type="component" value="Chromosome"/>
</dbReference>
<dbReference type="EMBL" id="CP093361">
    <property type="protein sequence ID" value="UQS86867.1"/>
    <property type="molecule type" value="Genomic_DNA"/>
</dbReference>
<organism evidence="1 2">
    <name type="scientific">Nicoliella spurrieriana</name>
    <dbReference type="NCBI Taxonomy" id="2925830"/>
    <lineage>
        <taxon>Bacteria</taxon>
        <taxon>Bacillati</taxon>
        <taxon>Bacillota</taxon>
        <taxon>Bacilli</taxon>
        <taxon>Lactobacillales</taxon>
        <taxon>Lactobacillaceae</taxon>
        <taxon>Nicoliella</taxon>
    </lineage>
</organism>
<dbReference type="RefSeq" id="WP_260116668.1">
    <property type="nucleotide sequence ID" value="NZ_CP093361.1"/>
</dbReference>
<gene>
    <name evidence="1" type="ORF">MOO44_08390</name>
</gene>
<evidence type="ECO:0000313" key="1">
    <source>
        <dbReference type="EMBL" id="UQS86867.1"/>
    </source>
</evidence>